<dbReference type="InterPro" id="IPR001647">
    <property type="entry name" value="HTH_TetR"/>
</dbReference>
<keyword evidence="3" id="KW-0804">Transcription</keyword>
<reference evidence="7" key="1">
    <citation type="submission" date="2016-10" db="EMBL/GenBank/DDBJ databases">
        <authorList>
            <person name="Varghese N."/>
            <person name="Submissions S."/>
        </authorList>
    </citation>
    <scope>NUCLEOTIDE SEQUENCE [LARGE SCALE GENOMIC DNA]</scope>
    <source>
        <strain evidence="7">DSM 23920</strain>
    </source>
</reference>
<feature type="DNA-binding region" description="H-T-H motif" evidence="4">
    <location>
        <begin position="28"/>
        <end position="47"/>
    </location>
</feature>
<name>A0A1H4GQI4_9BACT</name>
<accession>A0A1H4GQI4</accession>
<evidence type="ECO:0000256" key="3">
    <source>
        <dbReference type="ARBA" id="ARBA00023163"/>
    </source>
</evidence>
<dbReference type="OrthoDB" id="9787680at2"/>
<evidence type="ECO:0000313" key="6">
    <source>
        <dbReference type="EMBL" id="SEB11876.1"/>
    </source>
</evidence>
<evidence type="ECO:0000313" key="7">
    <source>
        <dbReference type="Proteomes" id="UP000199656"/>
    </source>
</evidence>
<keyword evidence="7" id="KW-1185">Reference proteome</keyword>
<dbReference type="AlphaFoldDB" id="A0A1H4GQI4"/>
<keyword evidence="1" id="KW-0805">Transcription regulation</keyword>
<dbReference type="STRING" id="408074.SAMN05660909_05624"/>
<dbReference type="GO" id="GO:0003677">
    <property type="term" value="F:DNA binding"/>
    <property type="evidence" value="ECO:0007669"/>
    <property type="project" value="UniProtKB-UniRule"/>
</dbReference>
<dbReference type="Pfam" id="PF00440">
    <property type="entry name" value="TetR_N"/>
    <property type="match status" value="1"/>
</dbReference>
<dbReference type="PANTHER" id="PTHR47506">
    <property type="entry name" value="TRANSCRIPTIONAL REGULATORY PROTEIN"/>
    <property type="match status" value="1"/>
</dbReference>
<dbReference type="InterPro" id="IPR009057">
    <property type="entry name" value="Homeodomain-like_sf"/>
</dbReference>
<dbReference type="Proteomes" id="UP000199656">
    <property type="component" value="Unassembled WGS sequence"/>
</dbReference>
<evidence type="ECO:0000256" key="4">
    <source>
        <dbReference type="PROSITE-ProRule" id="PRU00335"/>
    </source>
</evidence>
<keyword evidence="2 4" id="KW-0238">DNA-binding</keyword>
<dbReference type="SUPFAM" id="SSF48498">
    <property type="entry name" value="Tetracyclin repressor-like, C-terminal domain"/>
    <property type="match status" value="1"/>
</dbReference>
<evidence type="ECO:0000259" key="5">
    <source>
        <dbReference type="PROSITE" id="PS50977"/>
    </source>
</evidence>
<sequence length="187" mass="21343">MTPSEIVKEKILTTASNLFYKQGYNSTGINQIIDEAGIARGSLYNHFKSKTELLHAYLEDSSSDWFVQLHAYIDKIDKPKDKILGLFDFRIKRQVRSGFGGCPFIKAGAEVPQDDKKAFQIIEKNKMKFRDYILEILKDISSQNNLLTKEELADTIYLLIEGATITASFQKRNIMIGRAKEITDKLI</sequence>
<dbReference type="PANTHER" id="PTHR47506:SF1">
    <property type="entry name" value="HTH-TYPE TRANSCRIPTIONAL REGULATOR YJDC"/>
    <property type="match status" value="1"/>
</dbReference>
<dbReference type="InterPro" id="IPR036271">
    <property type="entry name" value="Tet_transcr_reg_TetR-rel_C_sf"/>
</dbReference>
<dbReference type="PRINTS" id="PR00455">
    <property type="entry name" value="HTHTETR"/>
</dbReference>
<evidence type="ECO:0000256" key="1">
    <source>
        <dbReference type="ARBA" id="ARBA00023015"/>
    </source>
</evidence>
<dbReference type="Gene3D" id="1.10.357.10">
    <property type="entry name" value="Tetracycline Repressor, domain 2"/>
    <property type="match status" value="1"/>
</dbReference>
<proteinExistence type="predicted"/>
<dbReference type="EMBL" id="FNRL01000053">
    <property type="protein sequence ID" value="SEB11876.1"/>
    <property type="molecule type" value="Genomic_DNA"/>
</dbReference>
<feature type="domain" description="HTH tetR-type" evidence="5">
    <location>
        <begin position="5"/>
        <end position="65"/>
    </location>
</feature>
<dbReference type="PROSITE" id="PS50977">
    <property type="entry name" value="HTH_TETR_2"/>
    <property type="match status" value="1"/>
</dbReference>
<evidence type="ECO:0000256" key="2">
    <source>
        <dbReference type="ARBA" id="ARBA00023125"/>
    </source>
</evidence>
<dbReference type="RefSeq" id="WP_089766286.1">
    <property type="nucleotide sequence ID" value="NZ_BKAT01000075.1"/>
</dbReference>
<dbReference type="SUPFAM" id="SSF46689">
    <property type="entry name" value="Homeodomain-like"/>
    <property type="match status" value="1"/>
</dbReference>
<protein>
    <submittedName>
        <fullName evidence="6">Transcriptional regulator, TetR family</fullName>
    </submittedName>
</protein>
<gene>
    <name evidence="6" type="ORF">SAMN05660909_05624</name>
</gene>
<organism evidence="6 7">
    <name type="scientific">Chitinophaga terrae</name>
    <name type="common">ex Kim and Jung 2007</name>
    <dbReference type="NCBI Taxonomy" id="408074"/>
    <lineage>
        <taxon>Bacteria</taxon>
        <taxon>Pseudomonadati</taxon>
        <taxon>Bacteroidota</taxon>
        <taxon>Chitinophagia</taxon>
        <taxon>Chitinophagales</taxon>
        <taxon>Chitinophagaceae</taxon>
        <taxon>Chitinophaga</taxon>
    </lineage>
</organism>